<sequence length="97" mass="10897">MALHRHQSSLEKPSGSVFSRIWLNTNGFGDPDDIQDDEIVLEPDSADGPFVPTETWCPSPETLFPAVLDVVQYKDVQQKVLSKLKKKKSSKIRGLCR</sequence>
<protein>
    <submittedName>
        <fullName evidence="1">Uncharacterized protein</fullName>
    </submittedName>
</protein>
<dbReference type="VEuPathDB" id="FungiDB:PADG_11615"/>
<reference evidence="1 2" key="1">
    <citation type="submission" date="2016-06" db="EMBL/GenBank/DDBJ databases">
        <authorList>
            <person name="Kjaerup R.B."/>
            <person name="Dalgaard T.S."/>
            <person name="Juul-Madsen H.R."/>
        </authorList>
    </citation>
    <scope>NUCLEOTIDE SEQUENCE [LARGE SCALE GENOMIC DNA]</scope>
    <source>
        <strain evidence="1 2">Pb300</strain>
    </source>
</reference>
<evidence type="ECO:0000313" key="2">
    <source>
        <dbReference type="Proteomes" id="UP000242814"/>
    </source>
</evidence>
<dbReference type="VEuPathDB" id="FungiDB:PABG_11440"/>
<gene>
    <name evidence="1" type="ORF">ACO22_07993</name>
</gene>
<dbReference type="AlphaFoldDB" id="A0A1D2J354"/>
<dbReference type="EMBL" id="LZYO01000821">
    <property type="protein sequence ID" value="ODH12711.1"/>
    <property type="molecule type" value="Genomic_DNA"/>
</dbReference>
<name>A0A1D2J354_PARBR</name>
<proteinExistence type="predicted"/>
<accession>A0A1D2J354</accession>
<evidence type="ECO:0000313" key="1">
    <source>
        <dbReference type="EMBL" id="ODH12711.1"/>
    </source>
</evidence>
<dbReference type="Proteomes" id="UP000242814">
    <property type="component" value="Unassembled WGS sequence"/>
</dbReference>
<organism evidence="1 2">
    <name type="scientific">Paracoccidioides brasiliensis</name>
    <dbReference type="NCBI Taxonomy" id="121759"/>
    <lineage>
        <taxon>Eukaryota</taxon>
        <taxon>Fungi</taxon>
        <taxon>Dikarya</taxon>
        <taxon>Ascomycota</taxon>
        <taxon>Pezizomycotina</taxon>
        <taxon>Eurotiomycetes</taxon>
        <taxon>Eurotiomycetidae</taxon>
        <taxon>Onygenales</taxon>
        <taxon>Ajellomycetaceae</taxon>
        <taxon>Paracoccidioides</taxon>
    </lineage>
</organism>
<comment type="caution">
    <text evidence="1">The sequence shown here is derived from an EMBL/GenBank/DDBJ whole genome shotgun (WGS) entry which is preliminary data.</text>
</comment>